<dbReference type="GO" id="GO:0012505">
    <property type="term" value="C:endomembrane system"/>
    <property type="evidence" value="ECO:0007669"/>
    <property type="project" value="UniProtKB-SubCell"/>
</dbReference>
<dbReference type="CDD" id="cd07993">
    <property type="entry name" value="LPLAT_DHAPAT-like"/>
    <property type="match status" value="1"/>
</dbReference>
<dbReference type="AlphaFoldDB" id="R7WTX5"/>
<evidence type="ECO:0000313" key="9">
    <source>
        <dbReference type="Proteomes" id="UP000013525"/>
    </source>
</evidence>
<feature type="compositionally biased region" description="Low complexity" evidence="6">
    <location>
        <begin position="42"/>
        <end position="56"/>
    </location>
</feature>
<dbReference type="NCBIfam" id="NF002886">
    <property type="entry name" value="PRK03355.1"/>
    <property type="match status" value="1"/>
</dbReference>
<dbReference type="PATRIC" id="fig|1273125.3.peg.977"/>
<dbReference type="Proteomes" id="UP000013525">
    <property type="component" value="Unassembled WGS sequence"/>
</dbReference>
<proteinExistence type="inferred from homology"/>
<evidence type="ECO:0000256" key="3">
    <source>
        <dbReference type="ARBA" id="ARBA00022679"/>
    </source>
</evidence>
<keyword evidence="9" id="KW-1185">Reference proteome</keyword>
<feature type="region of interest" description="Disordered" evidence="6">
    <location>
        <begin position="1"/>
        <end position="58"/>
    </location>
</feature>
<keyword evidence="4" id="KW-0472">Membrane</keyword>
<dbReference type="InterPro" id="IPR022284">
    <property type="entry name" value="GPAT/DHAPAT"/>
</dbReference>
<evidence type="ECO:0000256" key="2">
    <source>
        <dbReference type="ARBA" id="ARBA00007937"/>
    </source>
</evidence>
<feature type="domain" description="Phospholipid/glycerol acyltransferase" evidence="7">
    <location>
        <begin position="289"/>
        <end position="418"/>
    </location>
</feature>
<comment type="similarity">
    <text evidence="2">Belongs to the GPAT/DAPAT family.</text>
</comment>
<protein>
    <submittedName>
        <fullName evidence="8">Glycerol-3-phosphate acyltransferase</fullName>
    </submittedName>
</protein>
<dbReference type="SUPFAM" id="SSF69593">
    <property type="entry name" value="Glycerol-3-phosphate (1)-acyltransferase"/>
    <property type="match status" value="1"/>
</dbReference>
<gene>
    <name evidence="8" type="ORF">Rrhod_1014</name>
</gene>
<comment type="subcellular location">
    <subcellularLocation>
        <location evidence="1">Endomembrane system</location>
        <topology evidence="1">Peripheral membrane protein</topology>
    </subcellularLocation>
</comment>
<feature type="compositionally biased region" description="Acidic residues" evidence="6">
    <location>
        <begin position="29"/>
        <end position="38"/>
    </location>
</feature>
<evidence type="ECO:0000256" key="6">
    <source>
        <dbReference type="SAM" id="MobiDB-lite"/>
    </source>
</evidence>
<dbReference type="GO" id="GO:0008374">
    <property type="term" value="F:O-acyltransferase activity"/>
    <property type="evidence" value="ECO:0007669"/>
    <property type="project" value="InterPro"/>
</dbReference>
<keyword evidence="3 8" id="KW-0808">Transferase</keyword>
<dbReference type="Pfam" id="PF19277">
    <property type="entry name" value="GPAT_C"/>
    <property type="match status" value="1"/>
</dbReference>
<evidence type="ECO:0000256" key="1">
    <source>
        <dbReference type="ARBA" id="ARBA00004184"/>
    </source>
</evidence>
<dbReference type="PANTHER" id="PTHR12563">
    <property type="entry name" value="GLYCEROL-3-PHOSPHATE ACYLTRANSFERASE"/>
    <property type="match status" value="1"/>
</dbReference>
<keyword evidence="5 8" id="KW-0012">Acyltransferase</keyword>
<sequence>MDHSSVVTPTKRTASPNPTERRDGIEPGTEPDDTEEALVYETPLRPSSPRPGTRPTVFLADDMTPVEAEVFEEWLRARSNGDGVEVVRTTSTDLETLALRTDDPLLTPVRAVWVSDPVVDTSGDLRALLGDPLRVGRRRQKKARRTNPSSCRIIAGEPATLDVLRERHDDCDGTSLATFIVRRAHLALERSERAILGSEFKVSRFVVEEITGSKRFRDGALRLARELGRTRSDVREHAVAALEEMIATQSRRATVVWSRLGRYFARAYRLDVDTTNLDEIRELGSRHSLVFLPSHRSYLDPLVLRPALTTHGLPLNHVMGGLNVGFWPIGPISKRSGTVFIRRRIGDDDVYKWALTEYMHYLVAKRFNLEWYIEGGRSRTGKLRPPRFGLLRYLSAALDDASPDSPDAYLVPVSITYDQLHEVGAMADEAHGAPKTPEGFRWLVGYVRAQGKRHGVAHVTFGRPLSFREYLGREDDRRLAVQKTAFEVSHRINAVTPITPASLVMYAFLGIEDRALTARELESILRPLVKYIRRRGLPTAGGVDLRDPAVVTDALRTHLDAGVLRTFDRGSEPVFHLAPGQHLVAAFHRNNSIHFFVTRAIAEMVVEAAAAGRSEDPIAAGWAEALRLRDVLKYEFFFGDKASFAADLRVELDAIDPDWEKHAGETSRGLEMLDAMSPYLAHRVLQPYLDAYAVVADELAREPVGGEVDRAAFVRRCLDAAEMSRLRQQIGSRESISTELFSTALQLADNRGLLGGDDADLADRRTAFAREMHAHVARVVRIRDLAHGRLDLVEEDGR</sequence>
<reference evidence="8 9" key="1">
    <citation type="journal article" date="2013" name="Genome Announc.">
        <title>Draft Genome Sequence of Rhodococcus rhodnii Strain LMG5362, a Symbiont of Rhodnius prolixus (Hemiptera, Reduviidae, Triatominae), the Principle Vector of Trypanosoma cruzi.</title>
        <authorList>
            <person name="Pachebat J.A."/>
            <person name="van Keulen G."/>
            <person name="Whitten M.M."/>
            <person name="Girdwood S."/>
            <person name="Del Sol R."/>
            <person name="Dyson P.J."/>
            <person name="Facey P.D."/>
        </authorList>
    </citation>
    <scope>NUCLEOTIDE SEQUENCE [LARGE SCALE GENOMIC DNA]</scope>
    <source>
        <strain evidence="8 9">LMG 5362</strain>
    </source>
</reference>
<dbReference type="Pfam" id="PF01553">
    <property type="entry name" value="Acyltransferase"/>
    <property type="match status" value="1"/>
</dbReference>
<comment type="caution">
    <text evidence="8">The sequence shown here is derived from an EMBL/GenBank/DDBJ whole genome shotgun (WGS) entry which is preliminary data.</text>
</comment>
<dbReference type="GO" id="GO:0005886">
    <property type="term" value="C:plasma membrane"/>
    <property type="evidence" value="ECO:0007669"/>
    <property type="project" value="TreeGrafter"/>
</dbReference>
<dbReference type="eggNOG" id="COG2937">
    <property type="taxonomic scope" value="Bacteria"/>
</dbReference>
<evidence type="ECO:0000259" key="7">
    <source>
        <dbReference type="SMART" id="SM00563"/>
    </source>
</evidence>
<dbReference type="GO" id="GO:0006629">
    <property type="term" value="P:lipid metabolic process"/>
    <property type="evidence" value="ECO:0007669"/>
    <property type="project" value="InterPro"/>
</dbReference>
<evidence type="ECO:0000256" key="4">
    <source>
        <dbReference type="ARBA" id="ARBA00023136"/>
    </source>
</evidence>
<evidence type="ECO:0000313" key="8">
    <source>
        <dbReference type="EMBL" id="EOM77604.1"/>
    </source>
</evidence>
<feature type="compositionally biased region" description="Polar residues" evidence="6">
    <location>
        <begin position="1"/>
        <end position="18"/>
    </location>
</feature>
<dbReference type="InterPro" id="IPR045520">
    <property type="entry name" value="GPAT/DHAPAT_C"/>
</dbReference>
<dbReference type="InterPro" id="IPR041728">
    <property type="entry name" value="GPAT/DHAPAT_LPLAT"/>
</dbReference>
<name>R7WTX5_9NOCA</name>
<organism evidence="8 9">
    <name type="scientific">Rhodococcus rhodnii LMG 5362</name>
    <dbReference type="NCBI Taxonomy" id="1273125"/>
    <lineage>
        <taxon>Bacteria</taxon>
        <taxon>Bacillati</taxon>
        <taxon>Actinomycetota</taxon>
        <taxon>Actinomycetes</taxon>
        <taxon>Mycobacteriales</taxon>
        <taxon>Nocardiaceae</taxon>
        <taxon>Rhodococcus</taxon>
    </lineage>
</organism>
<dbReference type="PANTHER" id="PTHR12563:SF17">
    <property type="entry name" value="DIHYDROXYACETONE PHOSPHATE ACYLTRANSFERASE"/>
    <property type="match status" value="1"/>
</dbReference>
<dbReference type="SMART" id="SM00563">
    <property type="entry name" value="PlsC"/>
    <property type="match status" value="1"/>
</dbReference>
<evidence type="ECO:0000256" key="5">
    <source>
        <dbReference type="ARBA" id="ARBA00023315"/>
    </source>
</evidence>
<accession>R7WTX5</accession>
<dbReference type="InterPro" id="IPR002123">
    <property type="entry name" value="Plipid/glycerol_acylTrfase"/>
</dbReference>
<dbReference type="EMBL" id="APMY01000031">
    <property type="protein sequence ID" value="EOM77604.1"/>
    <property type="molecule type" value="Genomic_DNA"/>
</dbReference>